<evidence type="ECO:0000259" key="12">
    <source>
        <dbReference type="Pfam" id="PF12019"/>
    </source>
</evidence>
<evidence type="ECO:0000256" key="7">
    <source>
        <dbReference type="ARBA" id="ARBA00022989"/>
    </source>
</evidence>
<dbReference type="InterPro" id="IPR022346">
    <property type="entry name" value="T2SS_GspH"/>
</dbReference>
<evidence type="ECO:0000256" key="3">
    <source>
        <dbReference type="ARBA" id="ARBA00022475"/>
    </source>
</evidence>
<dbReference type="GO" id="GO:0005886">
    <property type="term" value="C:plasma membrane"/>
    <property type="evidence" value="ECO:0007669"/>
    <property type="project" value="UniProtKB-SubCell"/>
</dbReference>
<sequence>MVNPFRLPALPAAIVQSGRARRIPWAGEGGFTLVELMIGLVLLAVLLGLGIPSFQSLIANQRIRAISSDLRMTLNTARSEAVKRNRTITVTAQDGVDNLDWSKGWIVASPVAGDPSLLSHTQGVGAAISGPAQVQFSPSGRVAIAGGAEWEIRIAGGATRSSCLTLSVDGRTSSDKGDC</sequence>
<evidence type="ECO:0000256" key="5">
    <source>
        <dbReference type="ARBA" id="ARBA00022519"/>
    </source>
</evidence>
<keyword evidence="8 11" id="KW-0472">Membrane</keyword>
<dbReference type="GO" id="GO:0015628">
    <property type="term" value="P:protein secretion by the type II secretion system"/>
    <property type="evidence" value="ECO:0007669"/>
    <property type="project" value="InterPro"/>
</dbReference>
<dbReference type="RefSeq" id="WP_163495790.1">
    <property type="nucleotide sequence ID" value="NZ_CP048711.1"/>
</dbReference>
<keyword evidence="6 11" id="KW-0812">Transmembrane</keyword>
<reference evidence="13 14" key="1">
    <citation type="submission" date="2020-02" db="EMBL/GenBank/DDBJ databases">
        <title>Genome sequencing for Kineobactrum sp. M2.</title>
        <authorList>
            <person name="Park S.-J."/>
        </authorList>
    </citation>
    <scope>NUCLEOTIDE SEQUENCE [LARGE SCALE GENOMIC DNA]</scope>
    <source>
        <strain evidence="13 14">M2</strain>
    </source>
</reference>
<dbReference type="Pfam" id="PF07963">
    <property type="entry name" value="N_methyl"/>
    <property type="match status" value="1"/>
</dbReference>
<keyword evidence="4" id="KW-0488">Methylation</keyword>
<dbReference type="Gene3D" id="3.55.40.10">
    <property type="entry name" value="minor pseudopilin epsh domain"/>
    <property type="match status" value="1"/>
</dbReference>
<evidence type="ECO:0000256" key="6">
    <source>
        <dbReference type="ARBA" id="ARBA00022692"/>
    </source>
</evidence>
<dbReference type="GO" id="GO:0015627">
    <property type="term" value="C:type II protein secretion system complex"/>
    <property type="evidence" value="ECO:0007669"/>
    <property type="project" value="InterPro"/>
</dbReference>
<dbReference type="Pfam" id="PF12019">
    <property type="entry name" value="GspH"/>
    <property type="match status" value="1"/>
</dbReference>
<evidence type="ECO:0000256" key="1">
    <source>
        <dbReference type="ARBA" id="ARBA00004377"/>
    </source>
</evidence>
<dbReference type="EMBL" id="CP048711">
    <property type="protein sequence ID" value="QIB66356.1"/>
    <property type="molecule type" value="Genomic_DNA"/>
</dbReference>
<evidence type="ECO:0000256" key="4">
    <source>
        <dbReference type="ARBA" id="ARBA00022481"/>
    </source>
</evidence>
<dbReference type="NCBIfam" id="TIGR02532">
    <property type="entry name" value="IV_pilin_GFxxxE"/>
    <property type="match status" value="1"/>
</dbReference>
<evidence type="ECO:0000256" key="2">
    <source>
        <dbReference type="ARBA" id="ARBA00021549"/>
    </source>
</evidence>
<comment type="similarity">
    <text evidence="9">Belongs to the GSP H family.</text>
</comment>
<evidence type="ECO:0000256" key="8">
    <source>
        <dbReference type="ARBA" id="ARBA00023136"/>
    </source>
</evidence>
<accession>A0A6C0U2V3</accession>
<name>A0A6C0U2V3_9GAMM</name>
<dbReference type="InterPro" id="IPR045584">
    <property type="entry name" value="Pilin-like"/>
</dbReference>
<organism evidence="13 14">
    <name type="scientific">Kineobactrum salinum</name>
    <dbReference type="NCBI Taxonomy" id="2708301"/>
    <lineage>
        <taxon>Bacteria</taxon>
        <taxon>Pseudomonadati</taxon>
        <taxon>Pseudomonadota</taxon>
        <taxon>Gammaproteobacteria</taxon>
        <taxon>Cellvibrionales</taxon>
        <taxon>Halieaceae</taxon>
        <taxon>Kineobactrum</taxon>
    </lineage>
</organism>
<comment type="subcellular location">
    <subcellularLocation>
        <location evidence="1">Cell inner membrane</location>
        <topology evidence="1">Single-pass membrane protein</topology>
    </subcellularLocation>
</comment>
<dbReference type="InterPro" id="IPR012902">
    <property type="entry name" value="N_methyl_site"/>
</dbReference>
<dbReference type="SUPFAM" id="SSF54523">
    <property type="entry name" value="Pili subunits"/>
    <property type="match status" value="1"/>
</dbReference>
<evidence type="ECO:0000313" key="14">
    <source>
        <dbReference type="Proteomes" id="UP000477680"/>
    </source>
</evidence>
<evidence type="ECO:0000313" key="13">
    <source>
        <dbReference type="EMBL" id="QIB66356.1"/>
    </source>
</evidence>
<keyword evidence="7 11" id="KW-1133">Transmembrane helix</keyword>
<gene>
    <name evidence="13" type="ORF">G3T16_14050</name>
</gene>
<evidence type="ECO:0000256" key="10">
    <source>
        <dbReference type="ARBA" id="ARBA00030775"/>
    </source>
</evidence>
<dbReference type="AlphaFoldDB" id="A0A6C0U2V3"/>
<keyword evidence="14" id="KW-1185">Reference proteome</keyword>
<evidence type="ECO:0000256" key="11">
    <source>
        <dbReference type="SAM" id="Phobius"/>
    </source>
</evidence>
<keyword evidence="5" id="KW-0997">Cell inner membrane</keyword>
<proteinExistence type="inferred from homology"/>
<feature type="transmembrane region" description="Helical" evidence="11">
    <location>
        <begin position="36"/>
        <end position="54"/>
    </location>
</feature>
<protein>
    <recommendedName>
        <fullName evidence="2">Type II secretion system protein H</fullName>
    </recommendedName>
    <alternativeName>
        <fullName evidence="10">General secretion pathway protein H</fullName>
    </alternativeName>
</protein>
<dbReference type="PROSITE" id="PS00409">
    <property type="entry name" value="PROKAR_NTER_METHYL"/>
    <property type="match status" value="1"/>
</dbReference>
<keyword evidence="3" id="KW-1003">Cell membrane</keyword>
<feature type="domain" description="General secretion pathway GspH" evidence="12">
    <location>
        <begin position="69"/>
        <end position="170"/>
    </location>
</feature>
<dbReference type="Proteomes" id="UP000477680">
    <property type="component" value="Chromosome"/>
</dbReference>
<evidence type="ECO:0000256" key="9">
    <source>
        <dbReference type="ARBA" id="ARBA00025772"/>
    </source>
</evidence>
<dbReference type="KEGG" id="kim:G3T16_14050"/>